<accession>A0A9N8KEW6</accession>
<dbReference type="Pfam" id="PF02129">
    <property type="entry name" value="Peptidase_S15"/>
    <property type="match status" value="1"/>
</dbReference>
<evidence type="ECO:0000259" key="1">
    <source>
        <dbReference type="Pfam" id="PF02129"/>
    </source>
</evidence>
<keyword evidence="3" id="KW-1185">Reference proteome</keyword>
<dbReference type="OrthoDB" id="2578740at2759"/>
<dbReference type="EMBL" id="CAINUL010000002">
    <property type="protein sequence ID" value="CAD0108421.1"/>
    <property type="molecule type" value="Genomic_DNA"/>
</dbReference>
<sequence length="166" mass="19302">MAGNSALAISQWNVASLQPPSLKAMSPCEGMDDIHREQLCRGGWFSMSNFDLIAKAIVRYNPNSGLEDLDDLDEMYRRKPVDSKFWEDKRIDVKKIRCPVYMRGSEVSALHTMSSIGGWLESKHDRKRIHWGSTQGWYELYGQPKSNHELQKYFDRFLKGKQNNWD</sequence>
<name>A0A9N8KEW6_9PEZI</name>
<dbReference type="GO" id="GO:0016787">
    <property type="term" value="F:hydrolase activity"/>
    <property type="evidence" value="ECO:0007669"/>
    <property type="project" value="InterPro"/>
</dbReference>
<dbReference type="Proteomes" id="UP000745764">
    <property type="component" value="Unassembled WGS sequence"/>
</dbReference>
<evidence type="ECO:0000313" key="2">
    <source>
        <dbReference type="EMBL" id="CAD0108421.1"/>
    </source>
</evidence>
<dbReference type="AlphaFoldDB" id="A0A9N8KEW6"/>
<dbReference type="SUPFAM" id="SSF53474">
    <property type="entry name" value="alpha/beta-Hydrolases"/>
    <property type="match status" value="1"/>
</dbReference>
<dbReference type="Gene3D" id="3.40.50.1820">
    <property type="entry name" value="alpha/beta hydrolase"/>
    <property type="match status" value="1"/>
</dbReference>
<comment type="caution">
    <text evidence="2">The sequence shown here is derived from an EMBL/GenBank/DDBJ whole genome shotgun (WGS) entry which is preliminary data.</text>
</comment>
<gene>
    <name evidence="2" type="ORF">AWRI4620_LOCUS2676</name>
</gene>
<dbReference type="InterPro" id="IPR029058">
    <property type="entry name" value="AB_hydrolase_fold"/>
</dbReference>
<reference evidence="2" key="1">
    <citation type="submission" date="2020-06" db="EMBL/GenBank/DDBJ databases">
        <authorList>
            <person name="Onetto C."/>
        </authorList>
    </citation>
    <scope>NUCLEOTIDE SEQUENCE</scope>
</reference>
<proteinExistence type="predicted"/>
<organism evidence="2 3">
    <name type="scientific">Aureobasidium uvarum</name>
    <dbReference type="NCBI Taxonomy" id="2773716"/>
    <lineage>
        <taxon>Eukaryota</taxon>
        <taxon>Fungi</taxon>
        <taxon>Dikarya</taxon>
        <taxon>Ascomycota</taxon>
        <taxon>Pezizomycotina</taxon>
        <taxon>Dothideomycetes</taxon>
        <taxon>Dothideomycetidae</taxon>
        <taxon>Dothideales</taxon>
        <taxon>Saccotheciaceae</taxon>
        <taxon>Aureobasidium</taxon>
    </lineage>
</organism>
<dbReference type="InterPro" id="IPR000383">
    <property type="entry name" value="Xaa-Pro-like_dom"/>
</dbReference>
<feature type="domain" description="Xaa-Pro dipeptidyl-peptidase-like" evidence="1">
    <location>
        <begin position="1"/>
        <end position="103"/>
    </location>
</feature>
<evidence type="ECO:0000313" key="3">
    <source>
        <dbReference type="Proteomes" id="UP000745764"/>
    </source>
</evidence>
<protein>
    <recommendedName>
        <fullName evidence="1">Xaa-Pro dipeptidyl-peptidase-like domain-containing protein</fullName>
    </recommendedName>
</protein>